<dbReference type="OrthoDB" id="416710at2759"/>
<dbReference type="SUPFAM" id="SSF52540">
    <property type="entry name" value="P-loop containing nucleoside triphosphate hydrolases"/>
    <property type="match status" value="1"/>
</dbReference>
<reference evidence="1" key="1">
    <citation type="submission" date="2021-10" db="EMBL/GenBank/DDBJ databases">
        <title>Tropical sea cucumber genome reveals ecological adaptation and Cuvierian tubules defense mechanism.</title>
        <authorList>
            <person name="Chen T."/>
        </authorList>
    </citation>
    <scope>NUCLEOTIDE SEQUENCE</scope>
    <source>
        <strain evidence="1">Nanhai2018</strain>
        <tissue evidence="1">Muscle</tissue>
    </source>
</reference>
<protein>
    <recommendedName>
        <fullName evidence="3">Sulfotransferase</fullName>
    </recommendedName>
</protein>
<sequence>MAEETKQKLIFLWSWPRSISTAFEKCLSFVDGVQIWHEPYTVAQFSDPTKYVQTESDVSQGTRALIDYLKMMNSIEKERNEFSNSKLMSTASFIYQFVKSGLEQGEPGKKYILIKDMAPAILDRFDALPNVPTRHTFVIRLSRFANFERNPADFDMCASSPVKEYFQRDAMHRIWRNVQDSGRDPHSVIVDAEDIMNHPEKILPKYLSALGIPFDKKYLTWNASESILQTWKGALGQILVGKRSLAFDKAFKSSRFLPSPHPPPTRQELTPDVISIVDRLMPGYTEMYEHRLKPEL</sequence>
<evidence type="ECO:0000313" key="2">
    <source>
        <dbReference type="Proteomes" id="UP001152320"/>
    </source>
</evidence>
<evidence type="ECO:0000313" key="1">
    <source>
        <dbReference type="EMBL" id="KAJ8025602.1"/>
    </source>
</evidence>
<accession>A0A9Q0YSB0</accession>
<dbReference type="Proteomes" id="UP001152320">
    <property type="component" value="Chromosome 17"/>
</dbReference>
<keyword evidence="2" id="KW-1185">Reference proteome</keyword>
<organism evidence="1 2">
    <name type="scientific">Holothuria leucospilota</name>
    <name type="common">Black long sea cucumber</name>
    <name type="synonym">Mertensiothuria leucospilota</name>
    <dbReference type="NCBI Taxonomy" id="206669"/>
    <lineage>
        <taxon>Eukaryota</taxon>
        <taxon>Metazoa</taxon>
        <taxon>Echinodermata</taxon>
        <taxon>Eleutherozoa</taxon>
        <taxon>Echinozoa</taxon>
        <taxon>Holothuroidea</taxon>
        <taxon>Aspidochirotacea</taxon>
        <taxon>Aspidochirotida</taxon>
        <taxon>Holothuriidae</taxon>
        <taxon>Holothuria</taxon>
    </lineage>
</organism>
<proteinExistence type="predicted"/>
<name>A0A9Q0YSB0_HOLLE</name>
<gene>
    <name evidence="1" type="ORF">HOLleu_33202</name>
</gene>
<dbReference type="PANTHER" id="PTHR48312">
    <property type="match status" value="1"/>
</dbReference>
<dbReference type="EMBL" id="JAIZAY010000017">
    <property type="protein sequence ID" value="KAJ8025602.1"/>
    <property type="molecule type" value="Genomic_DNA"/>
</dbReference>
<dbReference type="Gene3D" id="3.40.50.300">
    <property type="entry name" value="P-loop containing nucleotide triphosphate hydrolases"/>
    <property type="match status" value="1"/>
</dbReference>
<dbReference type="AlphaFoldDB" id="A0A9Q0YSB0"/>
<dbReference type="InterPro" id="IPR027417">
    <property type="entry name" value="P-loop_NTPase"/>
</dbReference>
<comment type="caution">
    <text evidence="1">The sequence shown here is derived from an EMBL/GenBank/DDBJ whole genome shotgun (WGS) entry which is preliminary data.</text>
</comment>
<dbReference type="PANTHER" id="PTHR48312:SF1">
    <property type="entry name" value="SULFOTRANSFERASE"/>
    <property type="match status" value="1"/>
</dbReference>
<evidence type="ECO:0008006" key="3">
    <source>
        <dbReference type="Google" id="ProtNLM"/>
    </source>
</evidence>